<gene>
    <name evidence="1" type="ORF">BGE01nite_57190</name>
</gene>
<evidence type="ECO:0000313" key="2">
    <source>
        <dbReference type="Proteomes" id="UP000321577"/>
    </source>
</evidence>
<keyword evidence="2" id="KW-1185">Reference proteome</keyword>
<dbReference type="Proteomes" id="UP000321577">
    <property type="component" value="Unassembled WGS sequence"/>
</dbReference>
<accession>A0A512MI75</accession>
<comment type="caution">
    <text evidence="1">The sequence shown here is derived from an EMBL/GenBank/DDBJ whole genome shotgun (WGS) entry which is preliminary data.</text>
</comment>
<proteinExistence type="predicted"/>
<name>A0A512MI75_9BACT</name>
<dbReference type="SUPFAM" id="SSF53335">
    <property type="entry name" value="S-adenosyl-L-methionine-dependent methyltransferases"/>
    <property type="match status" value="1"/>
</dbReference>
<organism evidence="1 2">
    <name type="scientific">Brevifollis gellanilyticus</name>
    <dbReference type="NCBI Taxonomy" id="748831"/>
    <lineage>
        <taxon>Bacteria</taxon>
        <taxon>Pseudomonadati</taxon>
        <taxon>Verrucomicrobiota</taxon>
        <taxon>Verrucomicrobiia</taxon>
        <taxon>Verrucomicrobiales</taxon>
        <taxon>Verrucomicrobiaceae</taxon>
    </lineage>
</organism>
<dbReference type="InterPro" id="IPR029063">
    <property type="entry name" value="SAM-dependent_MTases_sf"/>
</dbReference>
<dbReference type="CDD" id="cd02440">
    <property type="entry name" value="AdoMet_MTases"/>
    <property type="match status" value="1"/>
</dbReference>
<dbReference type="InterPro" id="IPR010719">
    <property type="entry name" value="MnmM_MeTrfase"/>
</dbReference>
<dbReference type="AlphaFoldDB" id="A0A512MI75"/>
<dbReference type="EMBL" id="BKAG01000101">
    <property type="protein sequence ID" value="GEP46428.1"/>
    <property type="molecule type" value="Genomic_DNA"/>
</dbReference>
<dbReference type="Pfam" id="PF06962">
    <property type="entry name" value="rRNA_methylase"/>
    <property type="match status" value="1"/>
</dbReference>
<dbReference type="PANTHER" id="PTHR35276:SF1">
    <property type="entry name" value="TRNA (MNM(5)S(2)U34)-METHYLTRANSFERASE, CHLOROPLASTIC"/>
    <property type="match status" value="1"/>
</dbReference>
<dbReference type="RefSeq" id="WP_146856288.1">
    <property type="nucleotide sequence ID" value="NZ_BKAG01000101.1"/>
</dbReference>
<dbReference type="OrthoDB" id="9792989at2"/>
<dbReference type="PANTHER" id="PTHR35276">
    <property type="entry name" value="S-ADENOSYL-L-METHIONINE-DEPENDENT METHYLTRANSFERASES SUPERFAMILY PROTEIN"/>
    <property type="match status" value="1"/>
</dbReference>
<dbReference type="GO" id="GO:0008168">
    <property type="term" value="F:methyltransferase activity"/>
    <property type="evidence" value="ECO:0007669"/>
    <property type="project" value="UniProtKB-KW"/>
</dbReference>
<dbReference type="GO" id="GO:0032259">
    <property type="term" value="P:methylation"/>
    <property type="evidence" value="ECO:0007669"/>
    <property type="project" value="UniProtKB-KW"/>
</dbReference>
<evidence type="ECO:0000313" key="1">
    <source>
        <dbReference type="EMBL" id="GEP46428.1"/>
    </source>
</evidence>
<dbReference type="Gene3D" id="3.40.50.150">
    <property type="entry name" value="Vaccinia Virus protein VP39"/>
    <property type="match status" value="1"/>
</dbReference>
<reference evidence="1 2" key="1">
    <citation type="submission" date="2019-07" db="EMBL/GenBank/DDBJ databases">
        <title>Whole genome shotgun sequence of Brevifollis gellanilyticus NBRC 108608.</title>
        <authorList>
            <person name="Hosoyama A."/>
            <person name="Uohara A."/>
            <person name="Ohji S."/>
            <person name="Ichikawa N."/>
        </authorList>
    </citation>
    <scope>NUCLEOTIDE SEQUENCE [LARGE SCALE GENOMIC DNA]</scope>
    <source>
        <strain evidence="1 2">NBRC 108608</strain>
    </source>
</reference>
<keyword evidence="1" id="KW-0489">Methyltransferase</keyword>
<sequence length="204" mass="22059">MSDQPPAPKLASSNGGLPSAVRWAHLLMEDRLRPGHAVIDATAGNGHDTLFLAQLVGPEGHVWAFDVQEPAVLESRRRLAEAGVTNSSVIHSGHETMRDHVPAEWHGKLNAIMFNLGYLPGSDKSIITHTATTLQAITTALELLAPSGLLTIAVYPGHDGGTQEQQAITEWAGALHPRQFEAQLIRPINRSASPPECWVVWKRG</sequence>
<keyword evidence="1" id="KW-0808">Transferase</keyword>
<protein>
    <submittedName>
        <fullName evidence="1">rRNA methyltransferase</fullName>
    </submittedName>
</protein>